<dbReference type="InterPro" id="IPR001714">
    <property type="entry name" value="Pept_M24_MAP"/>
</dbReference>
<dbReference type="InterPro" id="IPR036005">
    <property type="entry name" value="Creatinase/aminopeptidase-like"/>
</dbReference>
<evidence type="ECO:0000259" key="5">
    <source>
        <dbReference type="Pfam" id="PF00557"/>
    </source>
</evidence>
<dbReference type="GO" id="GO:0006508">
    <property type="term" value="P:proteolysis"/>
    <property type="evidence" value="ECO:0007669"/>
    <property type="project" value="UniProtKB-KW"/>
</dbReference>
<reference evidence="7" key="1">
    <citation type="journal article" date="2020" name="mSystems">
        <title>Genome- and Community-Level Interaction Insights into Carbon Utilization and Element Cycling Functions of Hydrothermarchaeota in Hydrothermal Sediment.</title>
        <authorList>
            <person name="Zhou Z."/>
            <person name="Liu Y."/>
            <person name="Xu W."/>
            <person name="Pan J."/>
            <person name="Luo Z.H."/>
            <person name="Li M."/>
        </authorList>
    </citation>
    <scope>NUCLEOTIDE SEQUENCE [LARGE SCALE GENOMIC DNA]</scope>
    <source>
        <strain evidence="7">SpSt-1019</strain>
    </source>
</reference>
<keyword evidence="4" id="KW-0482">Metalloprotease</keyword>
<dbReference type="SUPFAM" id="SSF55920">
    <property type="entry name" value="Creatinase/aminopeptidase"/>
    <property type="match status" value="1"/>
</dbReference>
<protein>
    <submittedName>
        <fullName evidence="7">Aminopeptidase P family protein</fullName>
    </submittedName>
</protein>
<evidence type="ECO:0000313" key="7">
    <source>
        <dbReference type="EMBL" id="HHI66163.1"/>
    </source>
</evidence>
<evidence type="ECO:0000256" key="2">
    <source>
        <dbReference type="ARBA" id="ARBA00022723"/>
    </source>
</evidence>
<dbReference type="Gene3D" id="3.40.350.10">
    <property type="entry name" value="Creatinase/prolidase N-terminal domain"/>
    <property type="match status" value="1"/>
</dbReference>
<dbReference type="Pfam" id="PF01321">
    <property type="entry name" value="Creatinase_N"/>
    <property type="match status" value="1"/>
</dbReference>
<dbReference type="InterPro" id="IPR050659">
    <property type="entry name" value="Peptidase_M24B"/>
</dbReference>
<dbReference type="InterPro" id="IPR000587">
    <property type="entry name" value="Creatinase_N"/>
</dbReference>
<dbReference type="Pfam" id="PF00557">
    <property type="entry name" value="Peptidase_M24"/>
    <property type="match status" value="1"/>
</dbReference>
<name>A0A7C5KEG0_9BACT</name>
<dbReference type="SUPFAM" id="SSF53092">
    <property type="entry name" value="Creatinase/prolidase N-terminal domain"/>
    <property type="match status" value="1"/>
</dbReference>
<dbReference type="Gene3D" id="3.90.230.10">
    <property type="entry name" value="Creatinase/methionine aminopeptidase superfamily"/>
    <property type="match status" value="1"/>
</dbReference>
<dbReference type="GO" id="GO:0004177">
    <property type="term" value="F:aminopeptidase activity"/>
    <property type="evidence" value="ECO:0007669"/>
    <property type="project" value="UniProtKB-KW"/>
</dbReference>
<organism evidence="7">
    <name type="scientific">Thermodesulfobium narugense</name>
    <dbReference type="NCBI Taxonomy" id="184064"/>
    <lineage>
        <taxon>Bacteria</taxon>
        <taxon>Pseudomonadati</taxon>
        <taxon>Thermodesulfobiota</taxon>
        <taxon>Thermodesulfobiia</taxon>
        <taxon>Thermodesulfobiales</taxon>
        <taxon>Thermodesulfobiaceae</taxon>
        <taxon>Thermodesulfobium</taxon>
    </lineage>
</organism>
<accession>A0A7C5KEG0</accession>
<dbReference type="GO" id="GO:0008235">
    <property type="term" value="F:metalloexopeptidase activity"/>
    <property type="evidence" value="ECO:0007669"/>
    <property type="project" value="UniProtKB-ARBA"/>
</dbReference>
<evidence type="ECO:0000256" key="1">
    <source>
        <dbReference type="ARBA" id="ARBA00022670"/>
    </source>
</evidence>
<dbReference type="InterPro" id="IPR000994">
    <property type="entry name" value="Pept_M24"/>
</dbReference>
<dbReference type="InterPro" id="IPR029149">
    <property type="entry name" value="Creatin/AminoP/Spt16_N"/>
</dbReference>
<keyword evidence="7" id="KW-0031">Aminopeptidase</keyword>
<dbReference type="InterPro" id="IPR001131">
    <property type="entry name" value="Peptidase_M24B_aminopep-P_CS"/>
</dbReference>
<sequence length="349" mass="39630">MTSRYKDRQLRLADEIKKRDSDAFLSSSVVDMVYFTGFSGEGLIFYLPDEKPYIITDGRYIEEAMKLKDIKLVQVKPGDGYVKTFCMLIDKPISILCANNFPFKYAEYIRKNSPFKLYDGHDLASELRRTKSKEEISILKKAAEISCMIFYKVKEMLRPSITEKRVAAIIVSESFENADGISFEPIVAFGANSSVPHYKPQSVELKDKDIVLIDMGVKFLGYCGDITRTFIFNGENDLFSERYKLLSDARERAIKSISVGVALSVPEQILRESLGEEQRYFIHSLGHGLGLEIHEKPVLSSVNEVNNVKYFSEGDAFTVEPGLYYPGWGGIRIEDDFVIEDGVVKKITF</sequence>
<dbReference type="EMBL" id="DRUY01000213">
    <property type="protein sequence ID" value="HHI66163.1"/>
    <property type="molecule type" value="Genomic_DNA"/>
</dbReference>
<feature type="domain" description="Peptidase M24" evidence="5">
    <location>
        <begin position="139"/>
        <end position="340"/>
    </location>
</feature>
<dbReference type="AlphaFoldDB" id="A0A7C5KEG0"/>
<dbReference type="GO" id="GO:0046872">
    <property type="term" value="F:metal ion binding"/>
    <property type="evidence" value="ECO:0007669"/>
    <property type="project" value="UniProtKB-KW"/>
</dbReference>
<gene>
    <name evidence="7" type="ORF">ENL70_06425</name>
</gene>
<dbReference type="PRINTS" id="PR00599">
    <property type="entry name" value="MAPEPTIDASE"/>
</dbReference>
<evidence type="ECO:0000256" key="4">
    <source>
        <dbReference type="ARBA" id="ARBA00023049"/>
    </source>
</evidence>
<proteinExistence type="predicted"/>
<dbReference type="PROSITE" id="PS00491">
    <property type="entry name" value="PROLINE_PEPTIDASE"/>
    <property type="match status" value="1"/>
</dbReference>
<keyword evidence="2" id="KW-0479">Metal-binding</keyword>
<feature type="domain" description="Creatinase N-terminal" evidence="6">
    <location>
        <begin position="8"/>
        <end position="128"/>
    </location>
</feature>
<keyword evidence="3" id="KW-0378">Hydrolase</keyword>
<dbReference type="PANTHER" id="PTHR46112">
    <property type="entry name" value="AMINOPEPTIDASE"/>
    <property type="match status" value="1"/>
</dbReference>
<comment type="caution">
    <text evidence="7">The sequence shown here is derived from an EMBL/GenBank/DDBJ whole genome shotgun (WGS) entry which is preliminary data.</text>
</comment>
<evidence type="ECO:0000259" key="6">
    <source>
        <dbReference type="Pfam" id="PF01321"/>
    </source>
</evidence>
<dbReference type="PANTHER" id="PTHR46112:SF3">
    <property type="entry name" value="AMINOPEPTIDASE YPDF"/>
    <property type="match status" value="1"/>
</dbReference>
<keyword evidence="1" id="KW-0645">Protease</keyword>
<evidence type="ECO:0000256" key="3">
    <source>
        <dbReference type="ARBA" id="ARBA00022801"/>
    </source>
</evidence>